<keyword evidence="2" id="KW-1185">Reference proteome</keyword>
<dbReference type="OrthoDB" id="4850838at2759"/>
<dbReference type="AlphaFoldDB" id="A0A8H4K503"/>
<comment type="caution">
    <text evidence="1">The sequence shown here is derived from an EMBL/GenBank/DDBJ whole genome shotgun (WGS) entry which is preliminary data.</text>
</comment>
<dbReference type="Proteomes" id="UP000605986">
    <property type="component" value="Unassembled WGS sequence"/>
</dbReference>
<name>A0A8H4K503_9HYPO</name>
<evidence type="ECO:0000313" key="2">
    <source>
        <dbReference type="Proteomes" id="UP000605986"/>
    </source>
</evidence>
<proteinExistence type="predicted"/>
<protein>
    <submittedName>
        <fullName evidence="1">Uncharacterized protein</fullName>
    </submittedName>
</protein>
<evidence type="ECO:0000313" key="1">
    <source>
        <dbReference type="EMBL" id="KAF4444817.1"/>
    </source>
</evidence>
<sequence length="174" mass="19941">MVFLNQIADAFSEYQYDESTRFDRIDGVPCFACVSEIHRDLDCVCIRGKNATTCLYCEHYKIKCGPMPRELLGVAQWYWNTLTDFEVQHPIGRGKDERNLTPVQVGRVRCALIACGRAWRGLAGHLKKPYPEFLPEFFHFYVVPALIVLLELCEVLFAISAHKECLVAEIDHVT</sequence>
<accession>A0A8H4K503</accession>
<organism evidence="1 2">
    <name type="scientific">Fusarium austroafricanum</name>
    <dbReference type="NCBI Taxonomy" id="2364996"/>
    <lineage>
        <taxon>Eukaryota</taxon>
        <taxon>Fungi</taxon>
        <taxon>Dikarya</taxon>
        <taxon>Ascomycota</taxon>
        <taxon>Pezizomycotina</taxon>
        <taxon>Sordariomycetes</taxon>
        <taxon>Hypocreomycetidae</taxon>
        <taxon>Hypocreales</taxon>
        <taxon>Nectriaceae</taxon>
        <taxon>Fusarium</taxon>
        <taxon>Fusarium concolor species complex</taxon>
    </lineage>
</organism>
<dbReference type="EMBL" id="JAADJG010000541">
    <property type="protein sequence ID" value="KAF4444817.1"/>
    <property type="molecule type" value="Genomic_DNA"/>
</dbReference>
<reference evidence="1" key="1">
    <citation type="submission" date="2020-01" db="EMBL/GenBank/DDBJ databases">
        <title>Identification and distribution of gene clusters putatively required for synthesis of sphingolipid metabolism inhibitors in phylogenetically diverse species of the filamentous fungus Fusarium.</title>
        <authorList>
            <person name="Kim H.-S."/>
            <person name="Busman M."/>
            <person name="Brown D.W."/>
            <person name="Divon H."/>
            <person name="Uhlig S."/>
            <person name="Proctor R.H."/>
        </authorList>
    </citation>
    <scope>NUCLEOTIDE SEQUENCE</scope>
    <source>
        <strain evidence="1">NRRL 53441</strain>
    </source>
</reference>
<gene>
    <name evidence="1" type="ORF">F53441_11040</name>
</gene>